<protein>
    <submittedName>
        <fullName evidence="4">TIGR01777 family oxidoreductase</fullName>
    </submittedName>
</protein>
<dbReference type="PANTHER" id="PTHR11092">
    <property type="entry name" value="SUGAR NUCLEOTIDE EPIMERASE RELATED"/>
    <property type="match status" value="1"/>
</dbReference>
<dbReference type="SUPFAM" id="SSF51735">
    <property type="entry name" value="NAD(P)-binding Rossmann-fold domains"/>
    <property type="match status" value="1"/>
</dbReference>
<evidence type="ECO:0000259" key="2">
    <source>
        <dbReference type="Pfam" id="PF01370"/>
    </source>
</evidence>
<dbReference type="NCBIfam" id="TIGR01777">
    <property type="entry name" value="yfcH"/>
    <property type="match status" value="1"/>
</dbReference>
<accession>A0ABT3PRV2</accession>
<dbReference type="Pfam" id="PF08338">
    <property type="entry name" value="DUF1731"/>
    <property type="match status" value="1"/>
</dbReference>
<name>A0ABT3PRV2_9BACT</name>
<evidence type="ECO:0000313" key="4">
    <source>
        <dbReference type="EMBL" id="MCW9708588.1"/>
    </source>
</evidence>
<keyword evidence="5" id="KW-1185">Reference proteome</keyword>
<organism evidence="4 5">
    <name type="scientific">Fodinibius salsisoli</name>
    <dbReference type="NCBI Taxonomy" id="2820877"/>
    <lineage>
        <taxon>Bacteria</taxon>
        <taxon>Pseudomonadati</taxon>
        <taxon>Balneolota</taxon>
        <taxon>Balneolia</taxon>
        <taxon>Balneolales</taxon>
        <taxon>Balneolaceae</taxon>
        <taxon>Fodinibius</taxon>
    </lineage>
</organism>
<comment type="caution">
    <text evidence="4">The sequence shown here is derived from an EMBL/GenBank/DDBJ whole genome shotgun (WGS) entry which is preliminary data.</text>
</comment>
<dbReference type="InterPro" id="IPR013549">
    <property type="entry name" value="DUF1731"/>
</dbReference>
<dbReference type="PANTHER" id="PTHR11092:SF0">
    <property type="entry name" value="EPIMERASE FAMILY PROTEIN SDR39U1"/>
    <property type="match status" value="1"/>
</dbReference>
<dbReference type="Pfam" id="PF01370">
    <property type="entry name" value="Epimerase"/>
    <property type="match status" value="1"/>
</dbReference>
<evidence type="ECO:0000259" key="3">
    <source>
        <dbReference type="Pfam" id="PF08338"/>
    </source>
</evidence>
<dbReference type="Proteomes" id="UP001207918">
    <property type="component" value="Unassembled WGS sequence"/>
</dbReference>
<gene>
    <name evidence="4" type="ORF">J6I44_17130</name>
</gene>
<proteinExistence type="inferred from homology"/>
<dbReference type="InterPro" id="IPR036291">
    <property type="entry name" value="NAD(P)-bd_dom_sf"/>
</dbReference>
<dbReference type="Gene3D" id="3.40.50.720">
    <property type="entry name" value="NAD(P)-binding Rossmann-like Domain"/>
    <property type="match status" value="1"/>
</dbReference>
<sequence length="298" mass="32916">MKIFISGGTGFIGSYLRMMLLQQGHLLTLVTRDPGKYASETAQNQEFVSWDDDLVNAIEQADAVINLAGSSIFGQRWTEEVKQRIYESRIESTRHIVEAIKAASEPPSVLVSASAAGYYGDRGDDVLDESEEPGNDFLANVCVDWEKEAQKVTEDAVRLAIPRIGIVLQRDGGAMEQMLPAFKCFVGGPVGSGKQYFPWIHMHDLCRGILFAIQEEQMEGPFNLNAPNPVTMGAFANELGSQLHRPSFMKVPEFALKLVLGDAAAPITNSLRLQPKKLQQHGFEFQYPHLVSAFGDIL</sequence>
<dbReference type="CDD" id="cd05242">
    <property type="entry name" value="SDR_a8"/>
    <property type="match status" value="1"/>
</dbReference>
<comment type="similarity">
    <text evidence="1">Belongs to the NAD(P)-dependent epimerase/dehydratase family. SDR39U1 subfamily.</text>
</comment>
<evidence type="ECO:0000313" key="5">
    <source>
        <dbReference type="Proteomes" id="UP001207918"/>
    </source>
</evidence>
<evidence type="ECO:0000256" key="1">
    <source>
        <dbReference type="ARBA" id="ARBA00009353"/>
    </source>
</evidence>
<reference evidence="4 5" key="1">
    <citation type="submission" date="2021-03" db="EMBL/GenBank/DDBJ databases">
        <title>Aliifodinibius sp. nov., a new bacterium isolated from saline soil.</title>
        <authorList>
            <person name="Galisteo C."/>
            <person name="De La Haba R."/>
            <person name="Sanchez-Porro C."/>
            <person name="Ventosa A."/>
        </authorList>
    </citation>
    <scope>NUCLEOTIDE SEQUENCE [LARGE SCALE GENOMIC DNA]</scope>
    <source>
        <strain evidence="4 5">1BSP15-2V2</strain>
    </source>
</reference>
<dbReference type="InterPro" id="IPR010099">
    <property type="entry name" value="SDR39U1"/>
</dbReference>
<dbReference type="InterPro" id="IPR001509">
    <property type="entry name" value="Epimerase_deHydtase"/>
</dbReference>
<dbReference type="EMBL" id="JAGGJA010000014">
    <property type="protein sequence ID" value="MCW9708588.1"/>
    <property type="molecule type" value="Genomic_DNA"/>
</dbReference>
<dbReference type="RefSeq" id="WP_265767374.1">
    <property type="nucleotide sequence ID" value="NZ_JAGGJA010000014.1"/>
</dbReference>
<feature type="domain" description="NAD-dependent epimerase/dehydratase" evidence="2">
    <location>
        <begin position="3"/>
        <end position="217"/>
    </location>
</feature>
<feature type="domain" description="DUF1731" evidence="3">
    <location>
        <begin position="251"/>
        <end position="297"/>
    </location>
</feature>